<keyword evidence="14" id="KW-1185">Reference proteome</keyword>
<proteinExistence type="inferred from homology"/>
<dbReference type="Proteomes" id="UP000627253">
    <property type="component" value="Unassembled WGS sequence"/>
</dbReference>
<evidence type="ECO:0000256" key="6">
    <source>
        <dbReference type="ARBA" id="ARBA00023136"/>
    </source>
</evidence>
<comment type="subcellular location">
    <subcellularLocation>
        <location evidence="11">Cell membrane</location>
        <topology evidence="11">Multi-pass membrane protein</topology>
    </subcellularLocation>
    <subcellularLocation>
        <location evidence="2">Membrane</location>
        <topology evidence="2">Multi-pass membrane protein</topology>
    </subcellularLocation>
</comment>
<dbReference type="GO" id="GO:0004930">
    <property type="term" value="F:G protein-coupled receptor activity"/>
    <property type="evidence" value="ECO:0007669"/>
    <property type="project" value="UniProtKB-KW"/>
</dbReference>
<evidence type="ECO:0000256" key="9">
    <source>
        <dbReference type="ARBA" id="ARBA00023224"/>
    </source>
</evidence>
<dbReference type="PRINTS" id="PR00237">
    <property type="entry name" value="GPCRRHODOPSN"/>
</dbReference>
<feature type="transmembrane region" description="Helical" evidence="11">
    <location>
        <begin position="237"/>
        <end position="259"/>
    </location>
</feature>
<comment type="function">
    <text evidence="1">Odorant receptor.</text>
</comment>
<accession>A0A852IV48</accession>
<evidence type="ECO:0000256" key="1">
    <source>
        <dbReference type="ARBA" id="ARBA00002936"/>
    </source>
</evidence>
<dbReference type="GO" id="GO:0004984">
    <property type="term" value="F:olfactory receptor activity"/>
    <property type="evidence" value="ECO:0007669"/>
    <property type="project" value="InterPro"/>
</dbReference>
<dbReference type="OrthoDB" id="9902777at2759"/>
<dbReference type="PROSITE" id="PS00237">
    <property type="entry name" value="G_PROTEIN_RECEP_F1_1"/>
    <property type="match status" value="1"/>
</dbReference>
<keyword evidence="8" id="KW-0325">Glycoprotein</keyword>
<evidence type="ECO:0000256" key="2">
    <source>
        <dbReference type="ARBA" id="ARBA00004141"/>
    </source>
</evidence>
<comment type="similarity">
    <text evidence="10">Belongs to the G-protein coupled receptor 1 family.</text>
</comment>
<reference evidence="13" key="1">
    <citation type="submission" date="2020-02" db="EMBL/GenBank/DDBJ databases">
        <title>Bird 10,000 Genomes (B10K) Project - Family phase.</title>
        <authorList>
            <person name="Zhang G."/>
        </authorList>
    </citation>
    <scope>NUCLEOTIDE SEQUENCE</scope>
    <source>
        <strain evidence="13">B10K-DU-002-37</strain>
        <tissue evidence="13">Muscle</tissue>
    </source>
</reference>
<evidence type="ECO:0000313" key="14">
    <source>
        <dbReference type="Proteomes" id="UP000627253"/>
    </source>
</evidence>
<feature type="domain" description="G-protein coupled receptors family 1 profile" evidence="12">
    <location>
        <begin position="41"/>
        <end position="288"/>
    </location>
</feature>
<evidence type="ECO:0000256" key="5">
    <source>
        <dbReference type="ARBA" id="ARBA00023040"/>
    </source>
</evidence>
<keyword evidence="6 11" id="KW-0472">Membrane</keyword>
<evidence type="ECO:0000256" key="4">
    <source>
        <dbReference type="ARBA" id="ARBA00022989"/>
    </source>
</evidence>
<evidence type="ECO:0000256" key="3">
    <source>
        <dbReference type="ARBA" id="ARBA00022692"/>
    </source>
</evidence>
<protein>
    <recommendedName>
        <fullName evidence="11">Olfactory receptor</fullName>
    </recommendedName>
</protein>
<organism evidence="13 14">
    <name type="scientific">Tricholaema leucomelas</name>
    <name type="common">pied barbet</name>
    <dbReference type="NCBI Taxonomy" id="240729"/>
    <lineage>
        <taxon>Eukaryota</taxon>
        <taxon>Metazoa</taxon>
        <taxon>Chordata</taxon>
        <taxon>Craniata</taxon>
        <taxon>Vertebrata</taxon>
        <taxon>Euteleostomi</taxon>
        <taxon>Archelosauria</taxon>
        <taxon>Archosauria</taxon>
        <taxon>Dinosauria</taxon>
        <taxon>Saurischia</taxon>
        <taxon>Theropoda</taxon>
        <taxon>Coelurosauria</taxon>
        <taxon>Aves</taxon>
        <taxon>Neognathae</taxon>
        <taxon>Neoaves</taxon>
        <taxon>Telluraves</taxon>
        <taxon>Coraciimorphae</taxon>
        <taxon>Piciformes</taxon>
        <taxon>Lybiidae</taxon>
        <taxon>Tricholaema lacrymosa</taxon>
    </lineage>
</organism>
<dbReference type="Pfam" id="PF13853">
    <property type="entry name" value="7tm_4"/>
    <property type="match status" value="1"/>
</dbReference>
<name>A0A852IV48_9PICI</name>
<dbReference type="EMBL" id="WAAF01012384">
    <property type="protein sequence ID" value="NXX45801.1"/>
    <property type="molecule type" value="Genomic_DNA"/>
</dbReference>
<dbReference type="PRINTS" id="PR00245">
    <property type="entry name" value="OLFACTORYR"/>
</dbReference>
<feature type="transmembrane region" description="Helical" evidence="11">
    <location>
        <begin position="271"/>
        <end position="290"/>
    </location>
</feature>
<dbReference type="Gene3D" id="1.20.1070.10">
    <property type="entry name" value="Rhodopsin 7-helix transmembrane proteins"/>
    <property type="match status" value="1"/>
</dbReference>
<keyword evidence="7 10" id="KW-0675">Receptor</keyword>
<feature type="non-terminal residue" evidence="13">
    <location>
        <position position="301"/>
    </location>
</feature>
<dbReference type="FunFam" id="1.20.1070.10:FF:000003">
    <property type="entry name" value="Olfactory receptor"/>
    <property type="match status" value="1"/>
</dbReference>
<evidence type="ECO:0000259" key="12">
    <source>
        <dbReference type="PROSITE" id="PS50262"/>
    </source>
</evidence>
<keyword evidence="11" id="KW-0552">Olfaction</keyword>
<evidence type="ECO:0000256" key="10">
    <source>
        <dbReference type="RuleBase" id="RU000688"/>
    </source>
</evidence>
<keyword evidence="4 11" id="KW-1133">Transmembrane helix</keyword>
<feature type="transmembrane region" description="Helical" evidence="11">
    <location>
        <begin position="60"/>
        <end position="78"/>
    </location>
</feature>
<feature type="transmembrane region" description="Helical" evidence="11">
    <location>
        <begin position="197"/>
        <end position="225"/>
    </location>
</feature>
<evidence type="ECO:0000256" key="11">
    <source>
        <dbReference type="RuleBase" id="RU363047"/>
    </source>
</evidence>
<evidence type="ECO:0000256" key="7">
    <source>
        <dbReference type="ARBA" id="ARBA00023170"/>
    </source>
</evidence>
<keyword evidence="11" id="KW-0716">Sensory transduction</keyword>
<evidence type="ECO:0000313" key="13">
    <source>
        <dbReference type="EMBL" id="NXX45801.1"/>
    </source>
</evidence>
<evidence type="ECO:0000256" key="8">
    <source>
        <dbReference type="ARBA" id="ARBA00023180"/>
    </source>
</evidence>
<keyword evidence="11" id="KW-1003">Cell membrane</keyword>
<dbReference type="GO" id="GO:0005886">
    <property type="term" value="C:plasma membrane"/>
    <property type="evidence" value="ECO:0007669"/>
    <property type="project" value="UniProtKB-SubCell"/>
</dbReference>
<dbReference type="InterPro" id="IPR000276">
    <property type="entry name" value="GPCR_Rhodpsn"/>
</dbReference>
<dbReference type="InterPro" id="IPR017452">
    <property type="entry name" value="GPCR_Rhodpsn_7TM"/>
</dbReference>
<feature type="transmembrane region" description="Helical" evidence="11">
    <location>
        <begin position="90"/>
        <end position="115"/>
    </location>
</feature>
<dbReference type="InterPro" id="IPR000725">
    <property type="entry name" value="Olfact_rcpt"/>
</dbReference>
<dbReference type="PROSITE" id="PS50262">
    <property type="entry name" value="G_PROTEIN_RECEP_F1_2"/>
    <property type="match status" value="1"/>
</dbReference>
<dbReference type="SUPFAM" id="SSF81321">
    <property type="entry name" value="Family A G protein-coupled receptor-like"/>
    <property type="match status" value="1"/>
</dbReference>
<keyword evidence="9 10" id="KW-0807">Transducer</keyword>
<sequence>MAESNCTQVTKFILTGFTENPGTQVLLFLLFLLTYLLTILGNLGLMVLIRTTPQLHSPMYYFLANLALLDLCSSTTVAPKMLVDSVSEKVIGYGGCVAQVFLFDLFGVTECFLLATMAYDRYVAICHPLLYPHTMSPQRCCQLVAGSYLMGLTNGLAQTLGMFNLSFCGSTAIDLFFCDISHLISVSTSDTTLSRTILSALASLFGGSSSSLVLLSYVAIISTILRMHSAQGKRKAFSTCASHLAAVSIFYVTSLFMYLKPSSRSSRDDNWAVVNYAVVTPMLNPLIYSLRNKEVKEALRR</sequence>
<dbReference type="PANTHER" id="PTHR48018">
    <property type="entry name" value="OLFACTORY RECEPTOR"/>
    <property type="match status" value="1"/>
</dbReference>
<feature type="transmembrane region" description="Helical" evidence="11">
    <location>
        <begin position="25"/>
        <end position="48"/>
    </location>
</feature>
<feature type="non-terminal residue" evidence="13">
    <location>
        <position position="1"/>
    </location>
</feature>
<keyword evidence="5 10" id="KW-0297">G-protein coupled receptor</keyword>
<comment type="caution">
    <text evidence="13">The sequence shown here is derived from an EMBL/GenBank/DDBJ whole genome shotgun (WGS) entry which is preliminary data.</text>
</comment>
<keyword evidence="3 10" id="KW-0812">Transmembrane</keyword>
<gene>
    <name evidence="13" type="primary">Or5g3</name>
    <name evidence="13" type="ORF">TRILEU_R10324</name>
</gene>
<dbReference type="AlphaFoldDB" id="A0A852IV48"/>